<accession>T1GF97</accession>
<dbReference type="PANTHER" id="PTHR33236">
    <property type="entry name" value="INTRAFLAGELLAR TRANSPORT PROTEIN 122 FAMILY PROTEIN-RELATED"/>
    <property type="match status" value="1"/>
</dbReference>
<keyword evidence="1" id="KW-1015">Disulfide bond</keyword>
<sequence>MLKQIVVLLAFVAFAAHGFPGGKIKCGSSISSKTFTLSNPSNPPNDCVYKVKSYSSKVCQLRLDIEMVLAAPTVSNVQSGRNNTKCVDDFLEIGEYKFCGREPNQHIYIPFSEKTTEIRVFSSSRSGGSLLPRVSWNIRVKQLECPKGLSASSVLPYSDFDLLAPAGCLQYFQEKTGLISSFNLDSGRGSYTSGLSYAICLK</sequence>
<dbReference type="PROSITE" id="PS01180">
    <property type="entry name" value="CUB"/>
    <property type="match status" value="1"/>
</dbReference>
<dbReference type="PANTHER" id="PTHR33236:SF12">
    <property type="entry name" value="CUB DOMAIN-CONTAINING PROTEIN-RELATED"/>
    <property type="match status" value="1"/>
</dbReference>
<keyword evidence="3" id="KW-0732">Signal</keyword>
<evidence type="ECO:0000256" key="2">
    <source>
        <dbReference type="PROSITE-ProRule" id="PRU00059"/>
    </source>
</evidence>
<evidence type="ECO:0000313" key="6">
    <source>
        <dbReference type="Proteomes" id="UP000015102"/>
    </source>
</evidence>
<evidence type="ECO:0000259" key="4">
    <source>
        <dbReference type="PROSITE" id="PS01180"/>
    </source>
</evidence>
<dbReference type="STRING" id="36166.T1GF97"/>
<name>T1GF97_MEGSC</name>
<evidence type="ECO:0000256" key="3">
    <source>
        <dbReference type="SAM" id="SignalP"/>
    </source>
</evidence>
<evidence type="ECO:0000256" key="1">
    <source>
        <dbReference type="ARBA" id="ARBA00023157"/>
    </source>
</evidence>
<dbReference type="InterPro" id="IPR058698">
    <property type="entry name" value="CUB_metazoa"/>
</dbReference>
<keyword evidence="6" id="KW-1185">Reference proteome</keyword>
<dbReference type="AlphaFoldDB" id="T1GF97"/>
<dbReference type="Proteomes" id="UP000015102">
    <property type="component" value="Unassembled WGS sequence"/>
</dbReference>
<dbReference type="InterPro" id="IPR000859">
    <property type="entry name" value="CUB_dom"/>
</dbReference>
<organism evidence="5 6">
    <name type="scientific">Megaselia scalaris</name>
    <name type="common">Humpbacked fly</name>
    <name type="synonym">Phora scalaris</name>
    <dbReference type="NCBI Taxonomy" id="36166"/>
    <lineage>
        <taxon>Eukaryota</taxon>
        <taxon>Metazoa</taxon>
        <taxon>Ecdysozoa</taxon>
        <taxon>Arthropoda</taxon>
        <taxon>Hexapoda</taxon>
        <taxon>Insecta</taxon>
        <taxon>Pterygota</taxon>
        <taxon>Neoptera</taxon>
        <taxon>Endopterygota</taxon>
        <taxon>Diptera</taxon>
        <taxon>Brachycera</taxon>
        <taxon>Muscomorpha</taxon>
        <taxon>Platypezoidea</taxon>
        <taxon>Phoridae</taxon>
        <taxon>Megaseliini</taxon>
        <taxon>Megaselia</taxon>
    </lineage>
</organism>
<dbReference type="OMA" id="VSWNIRV"/>
<protein>
    <recommendedName>
        <fullName evidence="4">CUB domain-containing protein</fullName>
    </recommendedName>
</protein>
<dbReference type="EnsemblMetazoa" id="MESCA002033-RA">
    <property type="protein sequence ID" value="MESCA002033-PA"/>
    <property type="gene ID" value="MESCA002033"/>
</dbReference>
<dbReference type="EMBL" id="CAQQ02019909">
    <property type="status" value="NOT_ANNOTATED_CDS"/>
    <property type="molecule type" value="Genomic_DNA"/>
</dbReference>
<evidence type="ECO:0000313" key="5">
    <source>
        <dbReference type="EnsemblMetazoa" id="MESCA002033-PA"/>
    </source>
</evidence>
<feature type="domain" description="CUB" evidence="4">
    <location>
        <begin position="26"/>
        <end position="101"/>
    </location>
</feature>
<feature type="signal peptide" evidence="3">
    <location>
        <begin position="1"/>
        <end position="18"/>
    </location>
</feature>
<dbReference type="Pfam" id="PF26080">
    <property type="entry name" value="CUB_animal"/>
    <property type="match status" value="1"/>
</dbReference>
<comment type="caution">
    <text evidence="2">Lacks conserved residue(s) required for the propagation of feature annotation.</text>
</comment>
<reference evidence="6" key="1">
    <citation type="submission" date="2013-02" db="EMBL/GenBank/DDBJ databases">
        <authorList>
            <person name="Hughes D."/>
        </authorList>
    </citation>
    <scope>NUCLEOTIDE SEQUENCE</scope>
    <source>
        <strain>Durham</strain>
        <strain evidence="6">NC isolate 2 -- Noor lab</strain>
    </source>
</reference>
<proteinExistence type="predicted"/>
<feature type="chain" id="PRO_5004588238" description="CUB domain-containing protein" evidence="3">
    <location>
        <begin position="19"/>
        <end position="202"/>
    </location>
</feature>
<reference evidence="5" key="2">
    <citation type="submission" date="2015-06" db="UniProtKB">
        <authorList>
            <consortium name="EnsemblMetazoa"/>
        </authorList>
    </citation>
    <scope>IDENTIFICATION</scope>
</reference>
<dbReference type="HOGENOM" id="CLU_022631_0_0_1"/>